<dbReference type="EMBL" id="MUJZ01047258">
    <property type="protein sequence ID" value="OTF74396.1"/>
    <property type="molecule type" value="Genomic_DNA"/>
</dbReference>
<gene>
    <name evidence="2" type="ORF">BLA29_004371</name>
</gene>
<dbReference type="Proteomes" id="UP000194236">
    <property type="component" value="Unassembled WGS sequence"/>
</dbReference>
<name>A0A1Y3B479_EURMA</name>
<evidence type="ECO:0000313" key="3">
    <source>
        <dbReference type="Proteomes" id="UP000194236"/>
    </source>
</evidence>
<reference evidence="2 3" key="1">
    <citation type="submission" date="2017-03" db="EMBL/GenBank/DDBJ databases">
        <title>Genome Survey of Euroglyphus maynei.</title>
        <authorList>
            <person name="Arlian L.G."/>
            <person name="Morgan M.S."/>
            <person name="Rider S.D."/>
        </authorList>
    </citation>
    <scope>NUCLEOTIDE SEQUENCE [LARGE SCALE GENOMIC DNA]</scope>
    <source>
        <strain evidence="2">Arlian Lab</strain>
        <tissue evidence="2">Whole body</tissue>
    </source>
</reference>
<dbReference type="InterPro" id="IPR052208">
    <property type="entry name" value="DmX-like/RAVE_component"/>
</dbReference>
<dbReference type="PANTHER" id="PTHR13950:SF9">
    <property type="entry name" value="RABCONNECTIN-3A"/>
    <property type="match status" value="1"/>
</dbReference>
<sequence length="546" mass="61241">RLIGLRFSEKSWGDLFGGGAKKLLYVSTSTVTLGQSPGTISPNEAGLNETNNPTTSPHYEFLNTLSKQRMKLHMKIIEQLNQAAEVVGNVATSPSSTLQSITNPFMAPQPGQTNLTGGGGLAPVEPRPTYREVFIPPNKSIINHLMIKPELPDDLIHLDYDSFGSEEELDEEDDETSLSNKFRTTSDTIDDDEYNEWASGGKSIKSNVDKLSERKKANLESELYAWCIIRLASTKIVYEQIVNFLQVAGLEKADLPTTSPLIHATLRTIFRWQCSLQFYMNEFTNLPDHFLPNMFVDNSRPSGSIQRYKSLFENNNTPFYAGYTSIKSAKRLWNYLIRQPSVQDIFIRYIFGKYRSLKLARENGATSVCNANSGVAVNEQYDNNDNMKTVGTTQQTNEDVDAGKAESVQSFGSTSKRLLEPMRIVHKDQDNISAFCVNRSNTGYIALSTPKEIQELNIKPLLEVCVPWLEEDTEMDIFNFKQRSYETSSHVDYLLVQHPSDRLQTSPGGLAFQKQSSIITTTSGGGHQQQQQHQTPTKQTILVSSK</sequence>
<feature type="non-terminal residue" evidence="2">
    <location>
        <position position="1"/>
    </location>
</feature>
<dbReference type="AlphaFoldDB" id="A0A1Y3B479"/>
<protein>
    <submittedName>
        <fullName evidence="2">Uncharacterized protein</fullName>
    </submittedName>
</protein>
<feature type="region of interest" description="Disordered" evidence="1">
    <location>
        <begin position="520"/>
        <end position="546"/>
    </location>
</feature>
<evidence type="ECO:0000313" key="2">
    <source>
        <dbReference type="EMBL" id="OTF74396.1"/>
    </source>
</evidence>
<accession>A0A1Y3B479</accession>
<organism evidence="2 3">
    <name type="scientific">Euroglyphus maynei</name>
    <name type="common">Mayne's house dust mite</name>
    <dbReference type="NCBI Taxonomy" id="6958"/>
    <lineage>
        <taxon>Eukaryota</taxon>
        <taxon>Metazoa</taxon>
        <taxon>Ecdysozoa</taxon>
        <taxon>Arthropoda</taxon>
        <taxon>Chelicerata</taxon>
        <taxon>Arachnida</taxon>
        <taxon>Acari</taxon>
        <taxon>Acariformes</taxon>
        <taxon>Sarcoptiformes</taxon>
        <taxon>Astigmata</taxon>
        <taxon>Psoroptidia</taxon>
        <taxon>Analgoidea</taxon>
        <taxon>Pyroglyphidae</taxon>
        <taxon>Pyroglyphinae</taxon>
        <taxon>Euroglyphus</taxon>
    </lineage>
</organism>
<comment type="caution">
    <text evidence="2">The sequence shown here is derived from an EMBL/GenBank/DDBJ whole genome shotgun (WGS) entry which is preliminary data.</text>
</comment>
<keyword evidence="3" id="KW-1185">Reference proteome</keyword>
<dbReference type="OrthoDB" id="6492967at2759"/>
<dbReference type="GO" id="GO:0007035">
    <property type="term" value="P:vacuolar acidification"/>
    <property type="evidence" value="ECO:0007669"/>
    <property type="project" value="TreeGrafter"/>
</dbReference>
<evidence type="ECO:0000256" key="1">
    <source>
        <dbReference type="SAM" id="MobiDB-lite"/>
    </source>
</evidence>
<proteinExistence type="predicted"/>
<feature type="region of interest" description="Disordered" evidence="1">
    <location>
        <begin position="34"/>
        <end position="54"/>
    </location>
</feature>
<dbReference type="GO" id="GO:0043291">
    <property type="term" value="C:RAVE complex"/>
    <property type="evidence" value="ECO:0007669"/>
    <property type="project" value="TreeGrafter"/>
</dbReference>
<dbReference type="PANTHER" id="PTHR13950">
    <property type="entry name" value="RABCONNECTIN-RELATED"/>
    <property type="match status" value="1"/>
</dbReference>